<dbReference type="EMBL" id="UINC01149446">
    <property type="protein sequence ID" value="SVD41930.1"/>
    <property type="molecule type" value="Genomic_DNA"/>
</dbReference>
<sequence>FNDGFPDNYDHYNRSCFDDHHGCSVDNDGFPGNDDHHGCSVDDHQCSRQRLDR</sequence>
<dbReference type="AlphaFoldDB" id="A0A382V656"/>
<reference evidence="1" key="1">
    <citation type="submission" date="2018-05" db="EMBL/GenBank/DDBJ databases">
        <authorList>
            <person name="Lanie J.A."/>
            <person name="Ng W.-L."/>
            <person name="Kazmierczak K.M."/>
            <person name="Andrzejewski T.M."/>
            <person name="Davidsen T.M."/>
            <person name="Wayne K.J."/>
            <person name="Tettelin H."/>
            <person name="Glass J.I."/>
            <person name="Rusch D."/>
            <person name="Podicherti R."/>
            <person name="Tsui H.-C.T."/>
            <person name="Winkler M.E."/>
        </authorList>
    </citation>
    <scope>NUCLEOTIDE SEQUENCE</scope>
</reference>
<gene>
    <name evidence="1" type="ORF">METZ01_LOCUS394784</name>
</gene>
<proteinExistence type="predicted"/>
<name>A0A382V656_9ZZZZ</name>
<accession>A0A382V656</accession>
<feature type="non-terminal residue" evidence="1">
    <location>
        <position position="1"/>
    </location>
</feature>
<organism evidence="1">
    <name type="scientific">marine metagenome</name>
    <dbReference type="NCBI Taxonomy" id="408172"/>
    <lineage>
        <taxon>unclassified sequences</taxon>
        <taxon>metagenomes</taxon>
        <taxon>ecological metagenomes</taxon>
    </lineage>
</organism>
<protein>
    <submittedName>
        <fullName evidence="1">Uncharacterized protein</fullName>
    </submittedName>
</protein>
<evidence type="ECO:0000313" key="1">
    <source>
        <dbReference type="EMBL" id="SVD41930.1"/>
    </source>
</evidence>